<reference evidence="1" key="2">
    <citation type="journal article" date="2015" name="Data Brief">
        <title>Shoot transcriptome of the giant reed, Arundo donax.</title>
        <authorList>
            <person name="Barrero R.A."/>
            <person name="Guerrero F.D."/>
            <person name="Moolhuijzen P."/>
            <person name="Goolsby J.A."/>
            <person name="Tidwell J."/>
            <person name="Bellgard S.E."/>
            <person name="Bellgard M.I."/>
        </authorList>
    </citation>
    <scope>NUCLEOTIDE SEQUENCE</scope>
    <source>
        <tissue evidence="1">Shoot tissue taken approximately 20 cm above the soil surface</tissue>
    </source>
</reference>
<sequence>MCPITMICGTRRLRRLRGGG</sequence>
<reference evidence="1" key="1">
    <citation type="submission" date="2014-09" db="EMBL/GenBank/DDBJ databases">
        <authorList>
            <person name="Magalhaes I.L.F."/>
            <person name="Oliveira U."/>
            <person name="Santos F.R."/>
            <person name="Vidigal T.H.D.A."/>
            <person name="Brescovit A.D."/>
            <person name="Santos A.J."/>
        </authorList>
    </citation>
    <scope>NUCLEOTIDE SEQUENCE</scope>
    <source>
        <tissue evidence="1">Shoot tissue taken approximately 20 cm above the soil surface</tissue>
    </source>
</reference>
<protein>
    <submittedName>
        <fullName evidence="1">Uncharacterized protein</fullName>
    </submittedName>
</protein>
<dbReference type="AlphaFoldDB" id="A0A0A8ZER1"/>
<accession>A0A0A8ZER1</accession>
<proteinExistence type="predicted"/>
<dbReference type="EMBL" id="GBRH01260594">
    <property type="protein sequence ID" value="JAD37301.1"/>
    <property type="molecule type" value="Transcribed_RNA"/>
</dbReference>
<name>A0A0A8ZER1_ARUDO</name>
<evidence type="ECO:0000313" key="1">
    <source>
        <dbReference type="EMBL" id="JAD37301.1"/>
    </source>
</evidence>
<organism evidence="1">
    <name type="scientific">Arundo donax</name>
    <name type="common">Giant reed</name>
    <name type="synonym">Donax arundinaceus</name>
    <dbReference type="NCBI Taxonomy" id="35708"/>
    <lineage>
        <taxon>Eukaryota</taxon>
        <taxon>Viridiplantae</taxon>
        <taxon>Streptophyta</taxon>
        <taxon>Embryophyta</taxon>
        <taxon>Tracheophyta</taxon>
        <taxon>Spermatophyta</taxon>
        <taxon>Magnoliopsida</taxon>
        <taxon>Liliopsida</taxon>
        <taxon>Poales</taxon>
        <taxon>Poaceae</taxon>
        <taxon>PACMAD clade</taxon>
        <taxon>Arundinoideae</taxon>
        <taxon>Arundineae</taxon>
        <taxon>Arundo</taxon>
    </lineage>
</organism>